<feature type="transmembrane region" description="Helical" evidence="2">
    <location>
        <begin position="157"/>
        <end position="175"/>
    </location>
</feature>
<comment type="similarity">
    <text evidence="1">Belongs to the peptidase A24 family.</text>
</comment>
<dbReference type="PANTHER" id="PTHR30487:SF0">
    <property type="entry name" value="PREPILIN LEADER PEPTIDASE_N-METHYLTRANSFERASE-RELATED"/>
    <property type="match status" value="1"/>
</dbReference>
<dbReference type="PANTHER" id="PTHR30487">
    <property type="entry name" value="TYPE 4 PREPILIN-LIKE PROTEINS LEADER PEPTIDE-PROCESSING ENZYME"/>
    <property type="match status" value="1"/>
</dbReference>
<dbReference type="InterPro" id="IPR000045">
    <property type="entry name" value="Prepilin_IV_endopep_pep"/>
</dbReference>
<feature type="transmembrane region" description="Helical" evidence="2">
    <location>
        <begin position="77"/>
        <end position="93"/>
    </location>
</feature>
<dbReference type="AlphaFoldDB" id="A0A5N3R7Q1"/>
<dbReference type="EMBL" id="VWSE01000003">
    <property type="protein sequence ID" value="KAB0290476.1"/>
    <property type="molecule type" value="Genomic_DNA"/>
</dbReference>
<feature type="transmembrane region" description="Helical" evidence="2">
    <location>
        <begin position="99"/>
        <end position="117"/>
    </location>
</feature>
<dbReference type="Pfam" id="PF01478">
    <property type="entry name" value="Peptidase_A24"/>
    <property type="match status" value="1"/>
</dbReference>
<accession>A0A5N3R7Q1</accession>
<dbReference type="Gene3D" id="1.20.120.1220">
    <property type="match status" value="1"/>
</dbReference>
<keyword evidence="2" id="KW-0472">Membrane</keyword>
<evidence type="ECO:0000313" key="5">
    <source>
        <dbReference type="Proteomes" id="UP000326789"/>
    </source>
</evidence>
<organism evidence="4 5">
    <name type="scientific">Vibrio fortis</name>
    <dbReference type="NCBI Taxonomy" id="212667"/>
    <lineage>
        <taxon>Bacteria</taxon>
        <taxon>Pseudomonadati</taxon>
        <taxon>Pseudomonadota</taxon>
        <taxon>Gammaproteobacteria</taxon>
        <taxon>Vibrionales</taxon>
        <taxon>Vibrionaceae</taxon>
        <taxon>Vibrio</taxon>
    </lineage>
</organism>
<dbReference type="GO" id="GO:0006465">
    <property type="term" value="P:signal peptide processing"/>
    <property type="evidence" value="ECO:0007669"/>
    <property type="project" value="TreeGrafter"/>
</dbReference>
<sequence>MIDDFLPFWIVLLIVAVCDVSQHRIPNRLLLLMIVLFFLQLSTQFSFEQLRVSLTGSLALFSFGLFLYFVRAMSAGDVKLLGVVGLYIGWGNLQSMAYYITIAAGIVGVTYIFHHFASHNWLGIKGYVDQKVISVANISSNMEQAKSRIHSRYKDKVTMPFAPAVVIGLAMYSYFN</sequence>
<reference evidence="4 5" key="1">
    <citation type="submission" date="2019-09" db="EMBL/GenBank/DDBJ databases">
        <title>Whole genome sequence of Vibrio fortis.</title>
        <authorList>
            <person name="Das S.K."/>
        </authorList>
    </citation>
    <scope>NUCLEOTIDE SEQUENCE [LARGE SCALE GENOMIC DNA]</scope>
    <source>
        <strain evidence="4 5">AN60</strain>
    </source>
</reference>
<comment type="caution">
    <text evidence="4">The sequence shown here is derived from an EMBL/GenBank/DDBJ whole genome shotgun (WGS) entry which is preliminary data.</text>
</comment>
<evidence type="ECO:0000259" key="3">
    <source>
        <dbReference type="Pfam" id="PF01478"/>
    </source>
</evidence>
<dbReference type="GO" id="GO:0005886">
    <property type="term" value="C:plasma membrane"/>
    <property type="evidence" value="ECO:0007669"/>
    <property type="project" value="TreeGrafter"/>
</dbReference>
<gene>
    <name evidence="4" type="ORF">F2P58_06075</name>
</gene>
<feature type="domain" description="Prepilin type IV endopeptidase peptidase" evidence="3">
    <location>
        <begin position="8"/>
        <end position="111"/>
    </location>
</feature>
<proteinExistence type="inferred from homology"/>
<keyword evidence="2" id="KW-0812">Transmembrane</keyword>
<dbReference type="Proteomes" id="UP000326789">
    <property type="component" value="Unassembled WGS sequence"/>
</dbReference>
<evidence type="ECO:0000256" key="2">
    <source>
        <dbReference type="SAM" id="Phobius"/>
    </source>
</evidence>
<dbReference type="GO" id="GO:0004190">
    <property type="term" value="F:aspartic-type endopeptidase activity"/>
    <property type="evidence" value="ECO:0007669"/>
    <property type="project" value="InterPro"/>
</dbReference>
<dbReference type="RefSeq" id="WP_150869198.1">
    <property type="nucleotide sequence ID" value="NZ_VWSE01000003.1"/>
</dbReference>
<evidence type="ECO:0000313" key="4">
    <source>
        <dbReference type="EMBL" id="KAB0290476.1"/>
    </source>
</evidence>
<protein>
    <submittedName>
        <fullName evidence="4">Prepilin peptidase</fullName>
    </submittedName>
</protein>
<dbReference type="InterPro" id="IPR050882">
    <property type="entry name" value="Prepilin_peptidase/N-MTase"/>
</dbReference>
<evidence type="ECO:0000256" key="1">
    <source>
        <dbReference type="ARBA" id="ARBA00005801"/>
    </source>
</evidence>
<name>A0A5N3R7Q1_9VIBR</name>
<keyword evidence="2" id="KW-1133">Transmembrane helix</keyword>
<feature type="transmembrane region" description="Helical" evidence="2">
    <location>
        <begin position="6"/>
        <end position="22"/>
    </location>
</feature>
<feature type="transmembrane region" description="Helical" evidence="2">
    <location>
        <begin position="29"/>
        <end position="47"/>
    </location>
</feature>